<keyword evidence="1" id="KW-0812">Transmembrane</keyword>
<feature type="transmembrane region" description="Helical" evidence="1">
    <location>
        <begin position="140"/>
        <end position="157"/>
    </location>
</feature>
<keyword evidence="1" id="KW-0472">Membrane</keyword>
<feature type="transmembrane region" description="Helical" evidence="1">
    <location>
        <begin position="305"/>
        <end position="324"/>
    </location>
</feature>
<gene>
    <name evidence="2" type="ORF">FX981_00632</name>
</gene>
<feature type="transmembrane region" description="Helical" evidence="1">
    <location>
        <begin position="396"/>
        <end position="419"/>
    </location>
</feature>
<reference evidence="2 3" key="1">
    <citation type="journal article" date="2018" name="Plant Biotechnol. Rep.">
        <title>Diversity and antifungal activity of endophytic bacteria associated with Panax ginseng seedlings.</title>
        <authorList>
            <person name="Park J.M."/>
            <person name="Hong C.E."/>
            <person name="Jo S.H."/>
        </authorList>
    </citation>
    <scope>NUCLEOTIDE SEQUENCE [LARGE SCALE GENOMIC DNA]</scope>
    <source>
        <strain evidence="2 3">PgKB20</strain>
    </source>
</reference>
<feature type="transmembrane region" description="Helical" evidence="1">
    <location>
        <begin position="330"/>
        <end position="347"/>
    </location>
</feature>
<evidence type="ECO:0000313" key="3">
    <source>
        <dbReference type="Proteomes" id="UP000325032"/>
    </source>
</evidence>
<proteinExistence type="predicted"/>
<protein>
    <submittedName>
        <fullName evidence="2">Uncharacterized protein</fullName>
    </submittedName>
</protein>
<feature type="transmembrane region" description="Helical" evidence="1">
    <location>
        <begin position="186"/>
        <end position="207"/>
    </location>
</feature>
<dbReference type="Proteomes" id="UP000325032">
    <property type="component" value="Chromosome"/>
</dbReference>
<keyword evidence="3" id="KW-1185">Reference proteome</keyword>
<feature type="transmembrane region" description="Helical" evidence="1">
    <location>
        <begin position="244"/>
        <end position="269"/>
    </location>
</feature>
<feature type="transmembrane region" description="Helical" evidence="1">
    <location>
        <begin position="114"/>
        <end position="134"/>
    </location>
</feature>
<evidence type="ECO:0000313" key="2">
    <source>
        <dbReference type="EMBL" id="QEK62466.1"/>
    </source>
</evidence>
<sequence length="489" mass="55511">MMKSLIISKMMLKMWQQEMYKLFDTQTKRIIVVLFFLFAVTMGAIIGYSFTGVFMKAFLNGDERSLGLLVVSMAINASIFTSLLFVLIKVRTPEQDRFSMQLSWFPLSTFQKSFGYFIPMVTVVAGLVLFFIGILLLPNFIAQGIGIFFIFTFFLMVLLQSLFVLMLLQFIYNITYLLVLKLKLPLQKFAAIFVLLALVVAYGLTHFDISQIQQSYIQFDYHLMYLTAPFFLAGQGMAPEGVNYAVLILFILLSAGGAFLSLAMMPIMAEKKALTFLHKLPFSSSKKWSLIVKEMKSQVRNEENILNFLILLIVILFVRYQFGFRFEEEAFFVLCALAGLTAFNSFGNDKRMLGMYKTFGLRSWEVALYKFIGLLLVGVLQIVLFMLTTLTLPDQIWHALIGAAVLCNATALFYMVGILLPLDRNNPYTGIFSFGALILLMIPIVFIGNYVIGASSQTLQWLLVAAFEGLLIFAIYKGFSWRYSHDSTS</sequence>
<evidence type="ECO:0000256" key="1">
    <source>
        <dbReference type="SAM" id="Phobius"/>
    </source>
</evidence>
<accession>A0A5C0WE50</accession>
<feature type="transmembrane region" description="Helical" evidence="1">
    <location>
        <begin position="431"/>
        <end position="452"/>
    </location>
</feature>
<dbReference type="EMBL" id="CP043404">
    <property type="protein sequence ID" value="QEK62466.1"/>
    <property type="molecule type" value="Genomic_DNA"/>
</dbReference>
<keyword evidence="1" id="KW-1133">Transmembrane helix</keyword>
<feature type="transmembrane region" description="Helical" evidence="1">
    <location>
        <begin position="458"/>
        <end position="476"/>
    </location>
</feature>
<dbReference type="AlphaFoldDB" id="A0A5C0WE50"/>
<organism evidence="2 3">
    <name type="scientific">Bacillus safensis</name>
    <dbReference type="NCBI Taxonomy" id="561879"/>
    <lineage>
        <taxon>Bacteria</taxon>
        <taxon>Bacillati</taxon>
        <taxon>Bacillota</taxon>
        <taxon>Bacilli</taxon>
        <taxon>Bacillales</taxon>
        <taxon>Bacillaceae</taxon>
        <taxon>Bacillus</taxon>
    </lineage>
</organism>
<name>A0A5C0WE50_BACIA</name>
<feature type="transmembrane region" description="Helical" evidence="1">
    <location>
        <begin position="368"/>
        <end position="390"/>
    </location>
</feature>
<feature type="transmembrane region" description="Helical" evidence="1">
    <location>
        <begin position="67"/>
        <end position="88"/>
    </location>
</feature>